<dbReference type="PANTHER" id="PTHR10983">
    <property type="entry name" value="1-ACYLGLYCEROL-3-PHOSPHATE ACYLTRANSFERASE-RELATED"/>
    <property type="match status" value="1"/>
</dbReference>
<feature type="transmembrane region" description="Helical" evidence="1">
    <location>
        <begin position="12"/>
        <end position="35"/>
    </location>
</feature>
<dbReference type="CDD" id="cd07990">
    <property type="entry name" value="LPLAT_LCLAT1-like"/>
    <property type="match status" value="1"/>
</dbReference>
<dbReference type="EMBL" id="JAVRIC010000005">
    <property type="protein sequence ID" value="MDT0496804.1"/>
    <property type="molecule type" value="Genomic_DNA"/>
</dbReference>
<proteinExistence type="predicted"/>
<keyword evidence="3" id="KW-0012">Acyltransferase</keyword>
<name>A0ABU2WG10_9GAMM</name>
<dbReference type="Pfam" id="PF01553">
    <property type="entry name" value="Acyltransferase"/>
    <property type="match status" value="1"/>
</dbReference>
<evidence type="ECO:0000259" key="2">
    <source>
        <dbReference type="SMART" id="SM00563"/>
    </source>
</evidence>
<keyword evidence="4" id="KW-1185">Reference proteome</keyword>
<dbReference type="InterPro" id="IPR002123">
    <property type="entry name" value="Plipid/glycerol_acylTrfase"/>
</dbReference>
<dbReference type="SMART" id="SM00563">
    <property type="entry name" value="PlsC"/>
    <property type="match status" value="1"/>
</dbReference>
<accession>A0ABU2WG10</accession>
<dbReference type="RefSeq" id="WP_311364196.1">
    <property type="nucleotide sequence ID" value="NZ_JAVRIC010000005.1"/>
</dbReference>
<reference evidence="3 4" key="1">
    <citation type="submission" date="2023-09" db="EMBL/GenBank/DDBJ databases">
        <authorList>
            <person name="Rey-Velasco X."/>
        </authorList>
    </citation>
    <scope>NUCLEOTIDE SEQUENCE [LARGE SCALE GENOMIC DNA]</scope>
    <source>
        <strain evidence="3 4">W345</strain>
    </source>
</reference>
<dbReference type="PANTHER" id="PTHR10983:SF16">
    <property type="entry name" value="LYSOCARDIOLIPIN ACYLTRANSFERASE 1"/>
    <property type="match status" value="1"/>
</dbReference>
<sequence length="305" mass="35168">MLSFLPGPLLGAIMFVVLVVHTLVMAVPVYFTILLKLITPKGPYRDRVSIWMAALAQIWANNNVWFGDTLIGTRWDIRCEVPLSPRDQFLVCANHQSWNDIYVLIKTFGYRGPFFKFFLKKELIWVPVLGPVWWGLDYPFMKRHSAQTLMKHPELRGQDLEATRQACEAARNHPVLLLNFLEGTRFTQEKHDKQKSRFVHLLKPKAGGLAFAIQAMGERLHSLLDVTIVYPDGAVGFWAFLMGRMRHVVVEVRKRAIPPEFFHGDYLGDAPFRKQVQGWVQEIWEDKDRRIEELLAETRARSAGG</sequence>
<organism evidence="3 4">
    <name type="scientific">Banduia mediterranea</name>
    <dbReference type="NCBI Taxonomy" id="3075609"/>
    <lineage>
        <taxon>Bacteria</taxon>
        <taxon>Pseudomonadati</taxon>
        <taxon>Pseudomonadota</taxon>
        <taxon>Gammaproteobacteria</taxon>
        <taxon>Nevskiales</taxon>
        <taxon>Algiphilaceae</taxon>
        <taxon>Banduia</taxon>
    </lineage>
</organism>
<keyword evidence="1" id="KW-1133">Transmembrane helix</keyword>
<dbReference type="EC" id="2.3.-.-" evidence="3"/>
<dbReference type="NCBIfam" id="NF010621">
    <property type="entry name" value="PRK14014.1"/>
    <property type="match status" value="1"/>
</dbReference>
<dbReference type="GO" id="GO:0016746">
    <property type="term" value="F:acyltransferase activity"/>
    <property type="evidence" value="ECO:0007669"/>
    <property type="project" value="UniProtKB-KW"/>
</dbReference>
<feature type="domain" description="Phospholipid/glycerol acyltransferase" evidence="2">
    <location>
        <begin position="89"/>
        <end position="231"/>
    </location>
</feature>
<keyword evidence="1" id="KW-0812">Transmembrane</keyword>
<evidence type="ECO:0000256" key="1">
    <source>
        <dbReference type="SAM" id="Phobius"/>
    </source>
</evidence>
<evidence type="ECO:0000313" key="3">
    <source>
        <dbReference type="EMBL" id="MDT0496804.1"/>
    </source>
</evidence>
<protein>
    <submittedName>
        <fullName evidence="3">Acyltransferase</fullName>
        <ecNumber evidence="3">2.3.-.-</ecNumber>
    </submittedName>
</protein>
<dbReference type="Proteomes" id="UP001254608">
    <property type="component" value="Unassembled WGS sequence"/>
</dbReference>
<dbReference type="SUPFAM" id="SSF69593">
    <property type="entry name" value="Glycerol-3-phosphate (1)-acyltransferase"/>
    <property type="match status" value="1"/>
</dbReference>
<keyword evidence="1" id="KW-0472">Membrane</keyword>
<gene>
    <name evidence="3" type="ORF">RM530_05425</name>
</gene>
<evidence type="ECO:0000313" key="4">
    <source>
        <dbReference type="Proteomes" id="UP001254608"/>
    </source>
</evidence>
<keyword evidence="3" id="KW-0808">Transferase</keyword>
<comment type="caution">
    <text evidence="3">The sequence shown here is derived from an EMBL/GenBank/DDBJ whole genome shotgun (WGS) entry which is preliminary data.</text>
</comment>